<comment type="function">
    <text evidence="19">Acts as a catalytic component of the CCR4-NOT core complex, which in the nucleus seems to be a general transcription factor, and in the cytoplasm the major mRNA deadenylase involved in mRNA turnover.</text>
</comment>
<evidence type="ECO:0000256" key="12">
    <source>
        <dbReference type="ARBA" id="ARBA00022801"/>
    </source>
</evidence>
<evidence type="ECO:0000313" key="22">
    <source>
        <dbReference type="Proteomes" id="UP000295252"/>
    </source>
</evidence>
<evidence type="ECO:0000313" key="21">
    <source>
        <dbReference type="EMBL" id="CDP01052.1"/>
    </source>
</evidence>
<feature type="domain" description="Endonuclease/exonuclease/phosphatase" evidence="20">
    <location>
        <begin position="185"/>
        <end position="508"/>
    </location>
</feature>
<dbReference type="AlphaFoldDB" id="A0A068TYB1"/>
<dbReference type="PANTHER" id="PTHR12121:SF79">
    <property type="entry name" value="CARBON CATABOLITE REPRESSOR PROTEIN 4 HOMOLOG 1-LIKE ISOFORM X1"/>
    <property type="match status" value="1"/>
</dbReference>
<evidence type="ECO:0000256" key="13">
    <source>
        <dbReference type="ARBA" id="ARBA00022839"/>
    </source>
</evidence>
<evidence type="ECO:0000256" key="17">
    <source>
        <dbReference type="ARBA" id="ARBA00023163"/>
    </source>
</evidence>
<keyword evidence="15" id="KW-0694">RNA-binding</keyword>
<comment type="subcellular location">
    <subcellularLocation>
        <location evidence="4">Cytoplasm</location>
    </subcellularLocation>
    <subcellularLocation>
        <location evidence="3">Nucleus</location>
    </subcellularLocation>
</comment>
<name>A0A068TYB1_COFCA</name>
<dbReference type="GO" id="GO:0046872">
    <property type="term" value="F:metal ion binding"/>
    <property type="evidence" value="ECO:0007669"/>
    <property type="project" value="UniProtKB-KW"/>
</dbReference>
<dbReference type="GO" id="GO:0005737">
    <property type="term" value="C:cytoplasm"/>
    <property type="evidence" value="ECO:0007669"/>
    <property type="project" value="UniProtKB-SubCell"/>
</dbReference>
<evidence type="ECO:0000256" key="11">
    <source>
        <dbReference type="ARBA" id="ARBA00022737"/>
    </source>
</evidence>
<keyword evidence="18" id="KW-0539">Nucleus</keyword>
<keyword evidence="11" id="KW-0677">Repeat</keyword>
<evidence type="ECO:0000256" key="3">
    <source>
        <dbReference type="ARBA" id="ARBA00004123"/>
    </source>
</evidence>
<evidence type="ECO:0000256" key="7">
    <source>
        <dbReference type="ARBA" id="ARBA00012161"/>
    </source>
</evidence>
<evidence type="ECO:0000256" key="6">
    <source>
        <dbReference type="ARBA" id="ARBA00011757"/>
    </source>
</evidence>
<keyword evidence="17" id="KW-0804">Transcription</keyword>
<organism evidence="21 22">
    <name type="scientific">Coffea canephora</name>
    <name type="common">Robusta coffee</name>
    <dbReference type="NCBI Taxonomy" id="49390"/>
    <lineage>
        <taxon>Eukaryota</taxon>
        <taxon>Viridiplantae</taxon>
        <taxon>Streptophyta</taxon>
        <taxon>Embryophyta</taxon>
        <taxon>Tracheophyta</taxon>
        <taxon>Spermatophyta</taxon>
        <taxon>Magnoliopsida</taxon>
        <taxon>eudicotyledons</taxon>
        <taxon>Gunneridae</taxon>
        <taxon>Pentapetalae</taxon>
        <taxon>asterids</taxon>
        <taxon>lamiids</taxon>
        <taxon>Gentianales</taxon>
        <taxon>Rubiaceae</taxon>
        <taxon>Ixoroideae</taxon>
        <taxon>Gardenieae complex</taxon>
        <taxon>Bertiereae - Coffeeae clade</taxon>
        <taxon>Coffeeae</taxon>
        <taxon>Coffea</taxon>
    </lineage>
</organism>
<keyword evidence="14" id="KW-0460">Magnesium</keyword>
<dbReference type="OMA" id="LWSSDHV"/>
<dbReference type="STRING" id="49390.A0A068TYB1"/>
<dbReference type="InterPro" id="IPR036691">
    <property type="entry name" value="Endo/exonu/phosph_ase_sf"/>
</dbReference>
<dbReference type="SUPFAM" id="SSF56219">
    <property type="entry name" value="DNase I-like"/>
    <property type="match status" value="1"/>
</dbReference>
<keyword evidence="10" id="KW-0479">Metal-binding</keyword>
<comment type="subunit">
    <text evidence="6">Component of the CCR4-NOT complex, at least composed of CRR4 and CAF1 proteins.</text>
</comment>
<comment type="similarity">
    <text evidence="5">Belongs to the CCR4/nocturin family.</text>
</comment>
<dbReference type="FunFam" id="3.60.10.10:FF:000016">
    <property type="entry name" value="Carbon catabolite repressor protein 4 1"/>
    <property type="match status" value="1"/>
</dbReference>
<dbReference type="OrthoDB" id="428734at2759"/>
<evidence type="ECO:0000256" key="9">
    <source>
        <dbReference type="ARBA" id="ARBA00022722"/>
    </source>
</evidence>
<evidence type="ECO:0000256" key="14">
    <source>
        <dbReference type="ARBA" id="ARBA00022842"/>
    </source>
</evidence>
<dbReference type="InterPro" id="IPR050410">
    <property type="entry name" value="CCR4/nocturin_mRNA_transcr"/>
</dbReference>
<evidence type="ECO:0000256" key="16">
    <source>
        <dbReference type="ARBA" id="ARBA00023015"/>
    </source>
</evidence>
<dbReference type="InParanoid" id="A0A068TYB1"/>
<keyword evidence="13" id="KW-0269">Exonuclease</keyword>
<keyword evidence="22" id="KW-1185">Reference proteome</keyword>
<evidence type="ECO:0000256" key="18">
    <source>
        <dbReference type="ARBA" id="ARBA00023242"/>
    </source>
</evidence>
<dbReference type="Proteomes" id="UP000295252">
    <property type="component" value="Chromosome II"/>
</dbReference>
<dbReference type="GO" id="GO:0003723">
    <property type="term" value="F:RNA binding"/>
    <property type="evidence" value="ECO:0007669"/>
    <property type="project" value="UniProtKB-KW"/>
</dbReference>
<evidence type="ECO:0000256" key="15">
    <source>
        <dbReference type="ARBA" id="ARBA00022884"/>
    </source>
</evidence>
<proteinExistence type="inferred from homology"/>
<keyword evidence="8" id="KW-0963">Cytoplasm</keyword>
<reference evidence="22" key="1">
    <citation type="journal article" date="2014" name="Science">
        <title>The coffee genome provides insight into the convergent evolution of caffeine biosynthesis.</title>
        <authorList>
            <person name="Denoeud F."/>
            <person name="Carretero-Paulet L."/>
            <person name="Dereeper A."/>
            <person name="Droc G."/>
            <person name="Guyot R."/>
            <person name="Pietrella M."/>
            <person name="Zheng C."/>
            <person name="Alberti A."/>
            <person name="Anthony F."/>
            <person name="Aprea G."/>
            <person name="Aury J.M."/>
            <person name="Bento P."/>
            <person name="Bernard M."/>
            <person name="Bocs S."/>
            <person name="Campa C."/>
            <person name="Cenci A."/>
            <person name="Combes M.C."/>
            <person name="Crouzillat D."/>
            <person name="Da Silva C."/>
            <person name="Daddiego L."/>
            <person name="De Bellis F."/>
            <person name="Dussert S."/>
            <person name="Garsmeur O."/>
            <person name="Gayraud T."/>
            <person name="Guignon V."/>
            <person name="Jahn K."/>
            <person name="Jamilloux V."/>
            <person name="Joet T."/>
            <person name="Labadie K."/>
            <person name="Lan T."/>
            <person name="Leclercq J."/>
            <person name="Lepelley M."/>
            <person name="Leroy T."/>
            <person name="Li L.T."/>
            <person name="Librado P."/>
            <person name="Lopez L."/>
            <person name="Munoz A."/>
            <person name="Noel B."/>
            <person name="Pallavicini A."/>
            <person name="Perrotta G."/>
            <person name="Poncet V."/>
            <person name="Pot D."/>
            <person name="Priyono X."/>
            <person name="Rigoreau M."/>
            <person name="Rouard M."/>
            <person name="Rozas J."/>
            <person name="Tranchant-Dubreuil C."/>
            <person name="VanBuren R."/>
            <person name="Zhang Q."/>
            <person name="Andrade A.C."/>
            <person name="Argout X."/>
            <person name="Bertrand B."/>
            <person name="de Kochko A."/>
            <person name="Graziosi G."/>
            <person name="Henry R.J."/>
            <person name="Jayarama X."/>
            <person name="Ming R."/>
            <person name="Nagai C."/>
            <person name="Rounsley S."/>
            <person name="Sankoff D."/>
            <person name="Giuliano G."/>
            <person name="Albert V.A."/>
            <person name="Wincker P."/>
            <person name="Lashermes P."/>
        </authorList>
    </citation>
    <scope>NUCLEOTIDE SEQUENCE [LARGE SCALE GENOMIC DNA]</scope>
    <source>
        <strain evidence="22">cv. DH200-94</strain>
    </source>
</reference>
<dbReference type="Pfam" id="PF03372">
    <property type="entry name" value="Exo_endo_phos"/>
    <property type="match status" value="1"/>
</dbReference>
<keyword evidence="12" id="KW-0378">Hydrolase</keyword>
<evidence type="ECO:0000256" key="1">
    <source>
        <dbReference type="ARBA" id="ARBA00001663"/>
    </source>
</evidence>
<sequence length="543" mass="62019">MGLEWEVQVRFPSDTPVAGIELNPWVRVNYKGSYVSPPNYALQFAWYREFSTLPKCVEDYVAFQDHASRDSSMTIYGGGLNQEKHGLLKSEGLKIVDGEGKTWIQVGSSRTYTPSEDDINSSLRLVSVAIDDMGIKMSINVFVTTPVIRLPHPYPRHMIVFCSLRKLRNPKCIATPFKEESFRVLSYNILADLYTVSGAYTHCPNWALTWEYRRRNLLNEILSYDADILCLQEVQSDHFKNFFESEFAKVGYSAIYKRKTKEVYSANEYVIDGCATFFRHDRFKIVIKYEVEYDKMALPVIEVLEPDKRNDGLFRLMKDNVALVVILEEKDNGRSQDAARSTICVANTHIHRGSDASDVRLFQVVNLIRGLEKIDSSGIPILICGDMNSLPGSDPHRFLINGEVGCFSEKFRDPLGIHKHLKLSHSMHLACAYAHLLDSNEVGQHQKEKMGYQAMEPLFTCFKPSLTGTLDYILYSKNRLKVDGLLKLLDYDSLEKRLLPSPLWSSDHVALMANFRVKRASRGVQYLSPPPDPWEQQNKQTDV</sequence>
<gene>
    <name evidence="21" type="ORF">GSCOC_T00034548001</name>
</gene>
<evidence type="ECO:0000256" key="5">
    <source>
        <dbReference type="ARBA" id="ARBA00010774"/>
    </source>
</evidence>
<evidence type="ECO:0000256" key="10">
    <source>
        <dbReference type="ARBA" id="ARBA00022723"/>
    </source>
</evidence>
<protein>
    <recommendedName>
        <fullName evidence="7">poly(A)-specific ribonuclease</fullName>
        <ecNumber evidence="7">3.1.13.4</ecNumber>
    </recommendedName>
</protein>
<accession>A0A068TYB1</accession>
<evidence type="ECO:0000256" key="2">
    <source>
        <dbReference type="ARBA" id="ARBA00001946"/>
    </source>
</evidence>
<dbReference type="PANTHER" id="PTHR12121">
    <property type="entry name" value="CARBON CATABOLITE REPRESSOR PROTEIN 4"/>
    <property type="match status" value="1"/>
</dbReference>
<keyword evidence="9" id="KW-0540">Nuclease</keyword>
<evidence type="ECO:0000259" key="20">
    <source>
        <dbReference type="Pfam" id="PF03372"/>
    </source>
</evidence>
<dbReference type="EMBL" id="HG739090">
    <property type="protein sequence ID" value="CDP01052.1"/>
    <property type="molecule type" value="Genomic_DNA"/>
</dbReference>
<comment type="catalytic activity">
    <reaction evidence="1">
        <text>Exonucleolytic cleavage of poly(A) to 5'-AMP.</text>
        <dbReference type="EC" id="3.1.13.4"/>
    </reaction>
</comment>
<evidence type="ECO:0000256" key="4">
    <source>
        <dbReference type="ARBA" id="ARBA00004496"/>
    </source>
</evidence>
<keyword evidence="16" id="KW-0805">Transcription regulation</keyword>
<dbReference type="GO" id="GO:0005634">
    <property type="term" value="C:nucleus"/>
    <property type="evidence" value="ECO:0007669"/>
    <property type="project" value="UniProtKB-SubCell"/>
</dbReference>
<dbReference type="Gene3D" id="3.60.10.10">
    <property type="entry name" value="Endonuclease/exonuclease/phosphatase"/>
    <property type="match status" value="1"/>
</dbReference>
<comment type="cofactor">
    <cofactor evidence="2">
        <name>Mg(2+)</name>
        <dbReference type="ChEBI" id="CHEBI:18420"/>
    </cofactor>
</comment>
<dbReference type="PhylomeDB" id="A0A068TYB1"/>
<dbReference type="GO" id="GO:0004535">
    <property type="term" value="F:poly(A)-specific ribonuclease activity"/>
    <property type="evidence" value="ECO:0007669"/>
    <property type="project" value="UniProtKB-EC"/>
</dbReference>
<evidence type="ECO:0000256" key="19">
    <source>
        <dbReference type="ARBA" id="ARBA00054840"/>
    </source>
</evidence>
<dbReference type="EC" id="3.1.13.4" evidence="7"/>
<evidence type="ECO:0000256" key="8">
    <source>
        <dbReference type="ARBA" id="ARBA00022490"/>
    </source>
</evidence>
<dbReference type="Gramene" id="CDP01052">
    <property type="protein sequence ID" value="CDP01052"/>
    <property type="gene ID" value="GSCOC_T00034548001"/>
</dbReference>
<dbReference type="InterPro" id="IPR005135">
    <property type="entry name" value="Endo/exonuclease/phosphatase"/>
</dbReference>